<keyword evidence="2" id="KW-0540">Nuclease</keyword>
<accession>A0A4R4K4L9</accession>
<dbReference type="Pfam" id="PF01844">
    <property type="entry name" value="HNH"/>
    <property type="match status" value="1"/>
</dbReference>
<dbReference type="PANTHER" id="PTHR33877">
    <property type="entry name" value="SLL1193 PROTEIN"/>
    <property type="match status" value="1"/>
</dbReference>
<gene>
    <name evidence="2" type="ORF">EZE20_18570</name>
</gene>
<name>A0A4R4K4L9_9BACT</name>
<feature type="domain" description="HNH nuclease" evidence="1">
    <location>
        <begin position="3"/>
        <end position="57"/>
    </location>
</feature>
<dbReference type="GO" id="GO:0008270">
    <property type="term" value="F:zinc ion binding"/>
    <property type="evidence" value="ECO:0007669"/>
    <property type="project" value="InterPro"/>
</dbReference>
<dbReference type="PANTHER" id="PTHR33877:SF2">
    <property type="entry name" value="OS07G0170200 PROTEIN"/>
    <property type="match status" value="1"/>
</dbReference>
<dbReference type="Proteomes" id="UP000295706">
    <property type="component" value="Unassembled WGS sequence"/>
</dbReference>
<dbReference type="RefSeq" id="WP_132120474.1">
    <property type="nucleotide sequence ID" value="NZ_SMJU01000012.1"/>
</dbReference>
<keyword evidence="3" id="KW-1185">Reference proteome</keyword>
<dbReference type="Gene3D" id="1.10.30.50">
    <property type="match status" value="1"/>
</dbReference>
<dbReference type="InterPro" id="IPR003615">
    <property type="entry name" value="HNH_nuc"/>
</dbReference>
<protein>
    <submittedName>
        <fullName evidence="2">HNH endonuclease</fullName>
    </submittedName>
</protein>
<dbReference type="OrthoDB" id="9802901at2"/>
<keyword evidence="2" id="KW-0378">Hydrolase</keyword>
<dbReference type="CDD" id="cd00085">
    <property type="entry name" value="HNHc"/>
    <property type="match status" value="1"/>
</dbReference>
<evidence type="ECO:0000313" key="3">
    <source>
        <dbReference type="Proteomes" id="UP000295706"/>
    </source>
</evidence>
<dbReference type="InterPro" id="IPR002711">
    <property type="entry name" value="HNH"/>
</dbReference>
<sequence>MPALRWQVFQRDNWKCLSCGRNSESGAILHVDHIIPRSKGGLNHLDNYQTLCETCNIGKSNKDSTNLRKRII</sequence>
<dbReference type="GO" id="GO:0004519">
    <property type="term" value="F:endonuclease activity"/>
    <property type="evidence" value="ECO:0007669"/>
    <property type="project" value="UniProtKB-KW"/>
</dbReference>
<keyword evidence="2" id="KW-0255">Endonuclease</keyword>
<reference evidence="2 3" key="1">
    <citation type="submission" date="2019-02" db="EMBL/GenBank/DDBJ databases">
        <title>Arundinibacter roseus gen. nov., sp. nov., a new member of the family Cytophagaceae.</title>
        <authorList>
            <person name="Szuroczki S."/>
            <person name="Khayer B."/>
            <person name="Sproer C."/>
            <person name="Toumi M."/>
            <person name="Szabo A."/>
            <person name="Felfoldi T."/>
            <person name="Schumann P."/>
            <person name="Toth E."/>
        </authorList>
    </citation>
    <scope>NUCLEOTIDE SEQUENCE [LARGE SCALE GENOMIC DNA]</scope>
    <source>
        <strain evidence="2 3">DMA-k-7a</strain>
    </source>
</reference>
<evidence type="ECO:0000313" key="2">
    <source>
        <dbReference type="EMBL" id="TDB62387.1"/>
    </source>
</evidence>
<dbReference type="InterPro" id="IPR052892">
    <property type="entry name" value="NA-targeting_endonuclease"/>
</dbReference>
<evidence type="ECO:0000259" key="1">
    <source>
        <dbReference type="SMART" id="SM00507"/>
    </source>
</evidence>
<dbReference type="GO" id="GO:0003676">
    <property type="term" value="F:nucleic acid binding"/>
    <property type="evidence" value="ECO:0007669"/>
    <property type="project" value="InterPro"/>
</dbReference>
<comment type="caution">
    <text evidence="2">The sequence shown here is derived from an EMBL/GenBank/DDBJ whole genome shotgun (WGS) entry which is preliminary data.</text>
</comment>
<dbReference type="SMART" id="SM00507">
    <property type="entry name" value="HNHc"/>
    <property type="match status" value="1"/>
</dbReference>
<dbReference type="AlphaFoldDB" id="A0A4R4K4L9"/>
<organism evidence="2 3">
    <name type="scientific">Arundinibacter roseus</name>
    <dbReference type="NCBI Taxonomy" id="2070510"/>
    <lineage>
        <taxon>Bacteria</taxon>
        <taxon>Pseudomonadati</taxon>
        <taxon>Bacteroidota</taxon>
        <taxon>Cytophagia</taxon>
        <taxon>Cytophagales</taxon>
        <taxon>Spirosomataceae</taxon>
        <taxon>Arundinibacter</taxon>
    </lineage>
</organism>
<proteinExistence type="predicted"/>
<dbReference type="EMBL" id="SMJU01000012">
    <property type="protein sequence ID" value="TDB62387.1"/>
    <property type="molecule type" value="Genomic_DNA"/>
</dbReference>